<accession>A0A024SH52</accession>
<dbReference type="HOGENOM" id="CLU_051542_0_0_1"/>
<dbReference type="InterPro" id="IPR051654">
    <property type="entry name" value="Meroterpenoid_MTases"/>
</dbReference>
<dbReference type="PANTHER" id="PTHR35897">
    <property type="entry name" value="METHYLTRANSFERASE AUSD"/>
    <property type="match status" value="1"/>
</dbReference>
<dbReference type="Proteomes" id="UP000024376">
    <property type="component" value="Unassembled WGS sequence"/>
</dbReference>
<protein>
    <recommendedName>
        <fullName evidence="5">Methyltransferase domain-containing protein</fullName>
    </recommendedName>
</protein>
<comment type="pathway">
    <text evidence="1">Secondary metabolite biosynthesis.</text>
</comment>
<sequence length="283" mass="32425">MSSESDLETWKKLTYIDELPQDIGLFRKLLEQYSRVPPNEIDELLFNTRKKLWEVAMYPCIGRWSFLNLRSMHDHHFLTAFERLKNSTRPGSASGSTDALLDIGCCIGQVLRKLVQDGIEPTRLFGTDLHPEFITIGKELFNDAGNGLTLVAGDMLNPEDKALTELNGKITLVHAANFFHLFKWEEQVKVGTRITRFLQPGTVDAMIFGRQIGTHKPREREGKLGSFLHNQESLQKLWDEIGTTTGTRWRVEVGFNEERQVSIPGFGEEDRYIRFGIYQLPPQ</sequence>
<comment type="similarity">
    <text evidence="4">Belongs to the class I-like SAM-binding methyltransferase superfamily.</text>
</comment>
<dbReference type="KEGG" id="trr:M419DRAFT_73595"/>
<keyword evidence="2" id="KW-0808">Transferase</keyword>
<gene>
    <name evidence="6" type="ORF">M419DRAFT_73595</name>
</gene>
<dbReference type="Pfam" id="PF13649">
    <property type="entry name" value="Methyltransf_25"/>
    <property type="match status" value="1"/>
</dbReference>
<evidence type="ECO:0000259" key="5">
    <source>
        <dbReference type="Pfam" id="PF13649"/>
    </source>
</evidence>
<proteinExistence type="inferred from homology"/>
<dbReference type="AlphaFoldDB" id="A0A024SH52"/>
<name>A0A024SH52_HYPJR</name>
<evidence type="ECO:0000256" key="3">
    <source>
        <dbReference type="ARBA" id="ARBA00022691"/>
    </source>
</evidence>
<dbReference type="SUPFAM" id="SSF53335">
    <property type="entry name" value="S-adenosyl-L-methionine-dependent methyltransferases"/>
    <property type="match status" value="1"/>
</dbReference>
<dbReference type="EMBL" id="KI911141">
    <property type="protein sequence ID" value="ETS04869.1"/>
    <property type="molecule type" value="Genomic_DNA"/>
</dbReference>
<evidence type="ECO:0000313" key="7">
    <source>
        <dbReference type="Proteomes" id="UP000024376"/>
    </source>
</evidence>
<dbReference type="GO" id="GO:0016740">
    <property type="term" value="F:transferase activity"/>
    <property type="evidence" value="ECO:0007669"/>
    <property type="project" value="UniProtKB-KW"/>
</dbReference>
<dbReference type="InterPro" id="IPR041698">
    <property type="entry name" value="Methyltransf_25"/>
</dbReference>
<feature type="domain" description="Methyltransferase" evidence="5">
    <location>
        <begin position="101"/>
        <end position="201"/>
    </location>
</feature>
<evidence type="ECO:0000313" key="6">
    <source>
        <dbReference type="EMBL" id="ETS04869.1"/>
    </source>
</evidence>
<reference evidence="7" key="1">
    <citation type="journal article" date="2013" name="Ind. Biotechnol.">
        <title>Comparative genomics analysis of Trichoderma reesei strains.</title>
        <authorList>
            <person name="Koike H."/>
            <person name="Aerts A."/>
            <person name="LaButti K."/>
            <person name="Grigoriev I.V."/>
            <person name="Baker S.E."/>
        </authorList>
    </citation>
    <scope>NUCLEOTIDE SEQUENCE [LARGE SCALE GENOMIC DNA]</scope>
    <source>
        <strain evidence="7">ATCC 56765 / BCRC 32924 / NRRL 11460 / Rut C-30</strain>
    </source>
</reference>
<dbReference type="InterPro" id="IPR029063">
    <property type="entry name" value="SAM-dependent_MTases_sf"/>
</dbReference>
<organism evidence="6 7">
    <name type="scientific">Hypocrea jecorina (strain ATCC 56765 / BCRC 32924 / NRRL 11460 / Rut C-30)</name>
    <name type="common">Trichoderma reesei</name>
    <dbReference type="NCBI Taxonomy" id="1344414"/>
    <lineage>
        <taxon>Eukaryota</taxon>
        <taxon>Fungi</taxon>
        <taxon>Dikarya</taxon>
        <taxon>Ascomycota</taxon>
        <taxon>Pezizomycotina</taxon>
        <taxon>Sordariomycetes</taxon>
        <taxon>Hypocreomycetidae</taxon>
        <taxon>Hypocreales</taxon>
        <taxon>Hypocreaceae</taxon>
        <taxon>Trichoderma</taxon>
    </lineage>
</organism>
<evidence type="ECO:0000256" key="4">
    <source>
        <dbReference type="ARBA" id="ARBA00038314"/>
    </source>
</evidence>
<dbReference type="Gene3D" id="3.40.50.150">
    <property type="entry name" value="Vaccinia Virus protein VP39"/>
    <property type="match status" value="1"/>
</dbReference>
<dbReference type="OrthoDB" id="2094832at2759"/>
<evidence type="ECO:0000256" key="1">
    <source>
        <dbReference type="ARBA" id="ARBA00005179"/>
    </source>
</evidence>
<evidence type="ECO:0000256" key="2">
    <source>
        <dbReference type="ARBA" id="ARBA00022679"/>
    </source>
</evidence>
<keyword evidence="3" id="KW-0949">S-adenosyl-L-methionine</keyword>
<dbReference type="PANTHER" id="PTHR35897:SF1">
    <property type="entry name" value="METHYLTRANSFERASE AUSD"/>
    <property type="match status" value="1"/>
</dbReference>